<evidence type="ECO:0000313" key="3">
    <source>
        <dbReference type="Proteomes" id="UP000054477"/>
    </source>
</evidence>
<gene>
    <name evidence="2" type="ORF">K443DRAFT_525191</name>
</gene>
<name>A0A0C9X2A7_9AGAR</name>
<feature type="compositionally biased region" description="Polar residues" evidence="1">
    <location>
        <begin position="1"/>
        <end position="11"/>
    </location>
</feature>
<organism evidence="2 3">
    <name type="scientific">Laccaria amethystina LaAM-08-1</name>
    <dbReference type="NCBI Taxonomy" id="1095629"/>
    <lineage>
        <taxon>Eukaryota</taxon>
        <taxon>Fungi</taxon>
        <taxon>Dikarya</taxon>
        <taxon>Basidiomycota</taxon>
        <taxon>Agaricomycotina</taxon>
        <taxon>Agaricomycetes</taxon>
        <taxon>Agaricomycetidae</taxon>
        <taxon>Agaricales</taxon>
        <taxon>Agaricineae</taxon>
        <taxon>Hydnangiaceae</taxon>
        <taxon>Laccaria</taxon>
    </lineage>
</organism>
<feature type="region of interest" description="Disordered" evidence="1">
    <location>
        <begin position="1"/>
        <end position="22"/>
    </location>
</feature>
<accession>A0A0C9X2A7</accession>
<dbReference type="AlphaFoldDB" id="A0A0C9X2A7"/>
<dbReference type="Proteomes" id="UP000054477">
    <property type="component" value="Unassembled WGS sequence"/>
</dbReference>
<dbReference type="OrthoDB" id="2272012at2759"/>
<dbReference type="EMBL" id="KN839131">
    <property type="protein sequence ID" value="KIJ90682.1"/>
    <property type="molecule type" value="Genomic_DNA"/>
</dbReference>
<sequence>MNLAYSSTKTGVQAKAERGTSSNGKVQQSERFCASLISYIILCDSTFVKVRDLETGGLVQVLTGAGIECIWAESDLPGRVSETCLHVAINAEWSMFEDVRLEGRIEQRIFELVRMSSTFGTPGS</sequence>
<reference evidence="2 3" key="1">
    <citation type="submission" date="2014-04" db="EMBL/GenBank/DDBJ databases">
        <authorList>
            <consortium name="DOE Joint Genome Institute"/>
            <person name="Kuo A."/>
            <person name="Kohler A."/>
            <person name="Nagy L.G."/>
            <person name="Floudas D."/>
            <person name="Copeland A."/>
            <person name="Barry K.W."/>
            <person name="Cichocki N."/>
            <person name="Veneault-Fourrey C."/>
            <person name="LaButti K."/>
            <person name="Lindquist E.A."/>
            <person name="Lipzen A."/>
            <person name="Lundell T."/>
            <person name="Morin E."/>
            <person name="Murat C."/>
            <person name="Sun H."/>
            <person name="Tunlid A."/>
            <person name="Henrissat B."/>
            <person name="Grigoriev I.V."/>
            <person name="Hibbett D.S."/>
            <person name="Martin F."/>
            <person name="Nordberg H.P."/>
            <person name="Cantor M.N."/>
            <person name="Hua S.X."/>
        </authorList>
    </citation>
    <scope>NUCLEOTIDE SEQUENCE [LARGE SCALE GENOMIC DNA]</scope>
    <source>
        <strain evidence="2 3">LaAM-08-1</strain>
    </source>
</reference>
<evidence type="ECO:0000256" key="1">
    <source>
        <dbReference type="SAM" id="MobiDB-lite"/>
    </source>
</evidence>
<keyword evidence="3" id="KW-1185">Reference proteome</keyword>
<reference evidence="3" key="2">
    <citation type="submission" date="2015-01" db="EMBL/GenBank/DDBJ databases">
        <title>Evolutionary Origins and Diversification of the Mycorrhizal Mutualists.</title>
        <authorList>
            <consortium name="DOE Joint Genome Institute"/>
            <consortium name="Mycorrhizal Genomics Consortium"/>
            <person name="Kohler A."/>
            <person name="Kuo A."/>
            <person name="Nagy L.G."/>
            <person name="Floudas D."/>
            <person name="Copeland A."/>
            <person name="Barry K.W."/>
            <person name="Cichocki N."/>
            <person name="Veneault-Fourrey C."/>
            <person name="LaButti K."/>
            <person name="Lindquist E.A."/>
            <person name="Lipzen A."/>
            <person name="Lundell T."/>
            <person name="Morin E."/>
            <person name="Murat C."/>
            <person name="Riley R."/>
            <person name="Ohm R."/>
            <person name="Sun H."/>
            <person name="Tunlid A."/>
            <person name="Henrissat B."/>
            <person name="Grigoriev I.V."/>
            <person name="Hibbett D.S."/>
            <person name="Martin F."/>
        </authorList>
    </citation>
    <scope>NUCLEOTIDE SEQUENCE [LARGE SCALE GENOMIC DNA]</scope>
    <source>
        <strain evidence="3">LaAM-08-1</strain>
    </source>
</reference>
<protein>
    <submittedName>
        <fullName evidence="2">Unplaced genomic scaffold K443scaffold_596, whole genome shotgun sequence</fullName>
    </submittedName>
</protein>
<proteinExistence type="predicted"/>
<evidence type="ECO:0000313" key="2">
    <source>
        <dbReference type="EMBL" id="KIJ90682.1"/>
    </source>
</evidence>
<dbReference type="HOGENOM" id="CLU_2004303_0_0_1"/>